<keyword evidence="1" id="KW-0812">Transmembrane</keyword>
<dbReference type="Pfam" id="PF00147">
    <property type="entry name" value="Fibrinogen_C"/>
    <property type="match status" value="1"/>
</dbReference>
<dbReference type="InterPro" id="IPR014716">
    <property type="entry name" value="Fibrinogen_a/b/g_C_1"/>
</dbReference>
<keyword evidence="4" id="KW-1185">Reference proteome</keyword>
<dbReference type="PROSITE" id="PS50948">
    <property type="entry name" value="PAN"/>
    <property type="match status" value="1"/>
</dbReference>
<organism evidence="4 5">
    <name type="scientific">Acanthaster planci</name>
    <name type="common">Crown-of-thorns starfish</name>
    <dbReference type="NCBI Taxonomy" id="133434"/>
    <lineage>
        <taxon>Eukaryota</taxon>
        <taxon>Metazoa</taxon>
        <taxon>Echinodermata</taxon>
        <taxon>Eleutherozoa</taxon>
        <taxon>Asterozoa</taxon>
        <taxon>Asteroidea</taxon>
        <taxon>Valvatacea</taxon>
        <taxon>Valvatida</taxon>
        <taxon>Acanthasteridae</taxon>
        <taxon>Acanthaster</taxon>
    </lineage>
</organism>
<keyword evidence="1" id="KW-0472">Membrane</keyword>
<dbReference type="GeneID" id="110973680"/>
<dbReference type="SUPFAM" id="SSF56496">
    <property type="entry name" value="Fibrinogen C-terminal domain-like"/>
    <property type="match status" value="1"/>
</dbReference>
<dbReference type="SUPFAM" id="SSF57414">
    <property type="entry name" value="Hairpin loop containing domain-like"/>
    <property type="match status" value="1"/>
</dbReference>
<dbReference type="InterPro" id="IPR003609">
    <property type="entry name" value="Pan_app"/>
</dbReference>
<protein>
    <submittedName>
        <fullName evidence="5">Uncharacterized protein LOC110973680</fullName>
    </submittedName>
</protein>
<evidence type="ECO:0000313" key="5">
    <source>
        <dbReference type="RefSeq" id="XP_022080370.1"/>
    </source>
</evidence>
<dbReference type="PANTHER" id="PTHR19143">
    <property type="entry name" value="FIBRINOGEN/TENASCIN/ANGIOPOEITIN"/>
    <property type="match status" value="1"/>
</dbReference>
<evidence type="ECO:0000313" key="4">
    <source>
        <dbReference type="Proteomes" id="UP000694845"/>
    </source>
</evidence>
<dbReference type="RefSeq" id="XP_022080370.1">
    <property type="nucleotide sequence ID" value="XM_022224678.1"/>
</dbReference>
<dbReference type="OrthoDB" id="6275059at2759"/>
<dbReference type="PANTHER" id="PTHR19143:SF458">
    <property type="entry name" value="FIBRINOGEN C-TERMINAL DOMAIN-CONTAINING PROTEIN-RELATED"/>
    <property type="match status" value="1"/>
</dbReference>
<feature type="domain" description="Fibrinogen C-terminal" evidence="3">
    <location>
        <begin position="114"/>
        <end position="189"/>
    </location>
</feature>
<dbReference type="Proteomes" id="UP000694845">
    <property type="component" value="Unplaced"/>
</dbReference>
<name>A0A8B7XK90_ACAPL</name>
<dbReference type="OMA" id="VILYSAC"/>
<proteinExistence type="predicted"/>
<feature type="transmembrane region" description="Helical" evidence="1">
    <location>
        <begin position="6"/>
        <end position="22"/>
    </location>
</feature>
<dbReference type="GO" id="GO:0005615">
    <property type="term" value="C:extracellular space"/>
    <property type="evidence" value="ECO:0007669"/>
    <property type="project" value="TreeGrafter"/>
</dbReference>
<dbReference type="CDD" id="cd01099">
    <property type="entry name" value="PAN_AP_HGF"/>
    <property type="match status" value="1"/>
</dbReference>
<dbReference type="InterPro" id="IPR050373">
    <property type="entry name" value="Fibrinogen_C-term_domain"/>
</dbReference>
<dbReference type="NCBIfam" id="NF040941">
    <property type="entry name" value="GGGWT_bact"/>
    <property type="match status" value="1"/>
</dbReference>
<evidence type="ECO:0000256" key="1">
    <source>
        <dbReference type="SAM" id="Phobius"/>
    </source>
</evidence>
<dbReference type="AlphaFoldDB" id="A0A8B7XK90"/>
<dbReference type="KEGG" id="aplc:110973680"/>
<accession>A0A8B7XK90</accession>
<dbReference type="PROSITE" id="PS51406">
    <property type="entry name" value="FIBRINOGEN_C_2"/>
    <property type="match status" value="1"/>
</dbReference>
<gene>
    <name evidence="5" type="primary">LOC110973680</name>
</gene>
<dbReference type="InterPro" id="IPR002181">
    <property type="entry name" value="Fibrinogen_a/b/g_C_dom"/>
</dbReference>
<reference evidence="5" key="1">
    <citation type="submission" date="2025-08" db="UniProtKB">
        <authorList>
            <consortium name="RefSeq"/>
        </authorList>
    </citation>
    <scope>IDENTIFICATION</scope>
</reference>
<dbReference type="InterPro" id="IPR036056">
    <property type="entry name" value="Fibrinogen-like_C"/>
</dbReference>
<dbReference type="Gene3D" id="3.90.215.10">
    <property type="entry name" value="Gamma Fibrinogen, chain A, domain 1"/>
    <property type="match status" value="1"/>
</dbReference>
<dbReference type="SMART" id="SM00186">
    <property type="entry name" value="FBG"/>
    <property type="match status" value="1"/>
</dbReference>
<sequence length="235" mass="26325">MAKVNAGLQVMIILGAVIFVGGHQCNQRQQIMHAAENHALRGFAYWQNTVRSRVVCRRECSMNARCKSFNFNDCNKLCELNLATRREQPGDFIATHRSVYFDADEDSPLFSFTNNSLKYSESCKMLLDAGHRSSGVYTIYPGGYYADCLLVYCDMDTDGGGWIVFQRRQDGSVDFYRIWTEYQSGFGDLSEPVIHIHCGREVVCCGPGGKLPPKRIGVTGLLKLDRLPTWAGPTG</sequence>
<evidence type="ECO:0000259" key="2">
    <source>
        <dbReference type="PROSITE" id="PS50948"/>
    </source>
</evidence>
<keyword evidence="1" id="KW-1133">Transmembrane helix</keyword>
<evidence type="ECO:0000259" key="3">
    <source>
        <dbReference type="PROSITE" id="PS51406"/>
    </source>
</evidence>
<feature type="domain" description="Apple" evidence="2">
    <location>
        <begin position="25"/>
        <end position="105"/>
    </location>
</feature>
<dbReference type="Pfam" id="PF00024">
    <property type="entry name" value="PAN_1"/>
    <property type="match status" value="1"/>
</dbReference>
<dbReference type="Gene3D" id="3.50.4.10">
    <property type="entry name" value="Hepatocyte Growth Factor"/>
    <property type="match status" value="1"/>
</dbReference>